<proteinExistence type="predicted"/>
<dbReference type="AlphaFoldDB" id="A0AAD5QWD3"/>
<protein>
    <submittedName>
        <fullName evidence="1">Uncharacterized protein</fullName>
    </submittedName>
</protein>
<dbReference type="Proteomes" id="UP001196413">
    <property type="component" value="Unassembled WGS sequence"/>
</dbReference>
<dbReference type="EMBL" id="JAHQIW010004829">
    <property type="protein sequence ID" value="KAJ1363897.1"/>
    <property type="molecule type" value="Genomic_DNA"/>
</dbReference>
<evidence type="ECO:0000313" key="2">
    <source>
        <dbReference type="Proteomes" id="UP001196413"/>
    </source>
</evidence>
<sequence>MRISNHAGRQGSELDRYCLRKWQALFSGLSDRGYSRTRPAITRFLAGSNVAVVVDAAVAVAGGCVAAFGCYVAAVLGSVATTPELA</sequence>
<organism evidence="1 2">
    <name type="scientific">Parelaphostrongylus tenuis</name>
    <name type="common">Meningeal worm</name>
    <dbReference type="NCBI Taxonomy" id="148309"/>
    <lineage>
        <taxon>Eukaryota</taxon>
        <taxon>Metazoa</taxon>
        <taxon>Ecdysozoa</taxon>
        <taxon>Nematoda</taxon>
        <taxon>Chromadorea</taxon>
        <taxon>Rhabditida</taxon>
        <taxon>Rhabditina</taxon>
        <taxon>Rhabditomorpha</taxon>
        <taxon>Strongyloidea</taxon>
        <taxon>Metastrongylidae</taxon>
        <taxon>Parelaphostrongylus</taxon>
    </lineage>
</organism>
<comment type="caution">
    <text evidence="1">The sequence shown here is derived from an EMBL/GenBank/DDBJ whole genome shotgun (WGS) entry which is preliminary data.</text>
</comment>
<reference evidence="1" key="1">
    <citation type="submission" date="2021-06" db="EMBL/GenBank/DDBJ databases">
        <title>Parelaphostrongylus tenuis whole genome reference sequence.</title>
        <authorList>
            <person name="Garwood T.J."/>
            <person name="Larsen P.A."/>
            <person name="Fountain-Jones N.M."/>
            <person name="Garbe J.R."/>
            <person name="Macchietto M.G."/>
            <person name="Kania S.A."/>
            <person name="Gerhold R.W."/>
            <person name="Richards J.E."/>
            <person name="Wolf T.M."/>
        </authorList>
    </citation>
    <scope>NUCLEOTIDE SEQUENCE</scope>
    <source>
        <strain evidence="1">MNPRO001-30</strain>
        <tissue evidence="1">Meninges</tissue>
    </source>
</reference>
<accession>A0AAD5QWD3</accession>
<name>A0AAD5QWD3_PARTN</name>
<gene>
    <name evidence="1" type="ORF">KIN20_023858</name>
</gene>
<keyword evidence="2" id="KW-1185">Reference proteome</keyword>
<evidence type="ECO:0000313" key="1">
    <source>
        <dbReference type="EMBL" id="KAJ1363897.1"/>
    </source>
</evidence>